<sequence length="44" mass="4975">RLEAKTKSLGDDLKRINEDLGTSKKCKRAMEDLQIKALEATQDL</sequence>
<dbReference type="EMBL" id="LXQA010764070">
    <property type="protein sequence ID" value="MCI69841.1"/>
    <property type="molecule type" value="Genomic_DNA"/>
</dbReference>
<organism evidence="1 2">
    <name type="scientific">Trifolium medium</name>
    <dbReference type="NCBI Taxonomy" id="97028"/>
    <lineage>
        <taxon>Eukaryota</taxon>
        <taxon>Viridiplantae</taxon>
        <taxon>Streptophyta</taxon>
        <taxon>Embryophyta</taxon>
        <taxon>Tracheophyta</taxon>
        <taxon>Spermatophyta</taxon>
        <taxon>Magnoliopsida</taxon>
        <taxon>eudicotyledons</taxon>
        <taxon>Gunneridae</taxon>
        <taxon>Pentapetalae</taxon>
        <taxon>rosids</taxon>
        <taxon>fabids</taxon>
        <taxon>Fabales</taxon>
        <taxon>Fabaceae</taxon>
        <taxon>Papilionoideae</taxon>
        <taxon>50 kb inversion clade</taxon>
        <taxon>NPAAA clade</taxon>
        <taxon>Hologalegina</taxon>
        <taxon>IRL clade</taxon>
        <taxon>Trifolieae</taxon>
        <taxon>Trifolium</taxon>
    </lineage>
</organism>
<accession>A0A392U8K2</accession>
<protein>
    <submittedName>
        <fullName evidence="1">Uncharacterized protein</fullName>
    </submittedName>
</protein>
<feature type="non-terminal residue" evidence="1">
    <location>
        <position position="1"/>
    </location>
</feature>
<evidence type="ECO:0000313" key="2">
    <source>
        <dbReference type="Proteomes" id="UP000265520"/>
    </source>
</evidence>
<proteinExistence type="predicted"/>
<evidence type="ECO:0000313" key="1">
    <source>
        <dbReference type="EMBL" id="MCI69841.1"/>
    </source>
</evidence>
<comment type="caution">
    <text evidence="1">The sequence shown here is derived from an EMBL/GenBank/DDBJ whole genome shotgun (WGS) entry which is preliminary data.</text>
</comment>
<keyword evidence="2" id="KW-1185">Reference proteome</keyword>
<dbReference type="AlphaFoldDB" id="A0A392U8K2"/>
<reference evidence="1 2" key="1">
    <citation type="journal article" date="2018" name="Front. Plant Sci.">
        <title>Red Clover (Trifolium pratense) and Zigzag Clover (T. medium) - A Picture of Genomic Similarities and Differences.</title>
        <authorList>
            <person name="Dluhosova J."/>
            <person name="Istvanek J."/>
            <person name="Nedelnik J."/>
            <person name="Repkova J."/>
        </authorList>
    </citation>
    <scope>NUCLEOTIDE SEQUENCE [LARGE SCALE GENOMIC DNA]</scope>
    <source>
        <strain evidence="2">cv. 10/8</strain>
        <tissue evidence="1">Leaf</tissue>
    </source>
</reference>
<dbReference type="Proteomes" id="UP000265520">
    <property type="component" value="Unassembled WGS sequence"/>
</dbReference>
<name>A0A392U8K2_9FABA</name>